<keyword evidence="1" id="KW-0732">Signal</keyword>
<dbReference type="AlphaFoldDB" id="A0A131Z8K7"/>
<reference evidence="2" key="1">
    <citation type="journal article" date="2016" name="Ticks Tick Borne Dis.">
        <title>De novo assembly and annotation of the salivary gland transcriptome of Rhipicephalus appendiculatus male and female ticks during blood feeding.</title>
        <authorList>
            <person name="de Castro M.H."/>
            <person name="de Klerk D."/>
            <person name="Pienaar R."/>
            <person name="Latif A.A."/>
            <person name="Rees D.J."/>
            <person name="Mans B.J."/>
        </authorList>
    </citation>
    <scope>NUCLEOTIDE SEQUENCE</scope>
    <source>
        <tissue evidence="2">Salivary glands</tissue>
    </source>
</reference>
<evidence type="ECO:0000313" key="2">
    <source>
        <dbReference type="EMBL" id="JAP86531.1"/>
    </source>
</evidence>
<feature type="signal peptide" evidence="1">
    <location>
        <begin position="1"/>
        <end position="20"/>
    </location>
</feature>
<proteinExistence type="predicted"/>
<evidence type="ECO:0000256" key="1">
    <source>
        <dbReference type="SAM" id="SignalP"/>
    </source>
</evidence>
<protein>
    <submittedName>
        <fullName evidence="2">Lipocalin</fullName>
    </submittedName>
</protein>
<organism evidence="2">
    <name type="scientific">Rhipicephalus appendiculatus</name>
    <name type="common">Brown ear tick</name>
    <dbReference type="NCBI Taxonomy" id="34631"/>
    <lineage>
        <taxon>Eukaryota</taxon>
        <taxon>Metazoa</taxon>
        <taxon>Ecdysozoa</taxon>
        <taxon>Arthropoda</taxon>
        <taxon>Chelicerata</taxon>
        <taxon>Arachnida</taxon>
        <taxon>Acari</taxon>
        <taxon>Parasitiformes</taxon>
        <taxon>Ixodida</taxon>
        <taxon>Ixodoidea</taxon>
        <taxon>Ixodidae</taxon>
        <taxon>Rhipicephalinae</taxon>
        <taxon>Rhipicephalus</taxon>
        <taxon>Rhipicephalus</taxon>
    </lineage>
</organism>
<feature type="chain" id="PRO_5007287098" evidence="1">
    <location>
        <begin position="21"/>
        <end position="188"/>
    </location>
</feature>
<sequence>MCVVLSIAVALLFFSAETQCNQSDKQQNSDTEVLDVEASTDSALPNKFREFWGQNICALRLRTTNAGVTPCTWLRLEHCNISGVTLSECIYLREKKYGRPVNLRKPWNFVGNDSMMAKDADGNRFRNFHEKEYSINNFWRKEGGTCASWGTSRQSRGHSQLAQSHASEENFTRPPSFAVPAFSTVYHG</sequence>
<dbReference type="EMBL" id="GEDV01002026">
    <property type="protein sequence ID" value="JAP86531.1"/>
    <property type="molecule type" value="Transcribed_RNA"/>
</dbReference>
<name>A0A131Z8K7_RHIAP</name>
<accession>A0A131Z8K7</accession>